<keyword evidence="9 11" id="KW-0106">Calcium</keyword>
<dbReference type="EC" id="3.4.14.10" evidence="4"/>
<dbReference type="InterPro" id="IPR000209">
    <property type="entry name" value="Peptidase_S8/S53_dom"/>
</dbReference>
<evidence type="ECO:0000313" key="13">
    <source>
        <dbReference type="EMBL" id="KAL2280151.1"/>
    </source>
</evidence>
<evidence type="ECO:0000256" key="11">
    <source>
        <dbReference type="PROSITE-ProRule" id="PRU01032"/>
    </source>
</evidence>
<dbReference type="InterPro" id="IPR015366">
    <property type="entry name" value="S53_propep"/>
</dbReference>
<feature type="binding site" evidence="11">
    <location>
        <position position="719"/>
    </location>
    <ligand>
        <name>Ca(2+)</name>
        <dbReference type="ChEBI" id="CHEBI:29108"/>
    </ligand>
</feature>
<comment type="caution">
    <text evidence="13">The sequence shown here is derived from an EMBL/GenBank/DDBJ whole genome shotgun (WGS) entry which is preliminary data.</text>
</comment>
<proteinExistence type="predicted"/>
<dbReference type="CDD" id="cd11377">
    <property type="entry name" value="Pro-peptidase_S53"/>
    <property type="match status" value="1"/>
</dbReference>
<keyword evidence="5 11" id="KW-0645">Protease</keyword>
<dbReference type="Pfam" id="PF00082">
    <property type="entry name" value="Peptidase_S8"/>
    <property type="match status" value="1"/>
</dbReference>
<dbReference type="Pfam" id="PF09286">
    <property type="entry name" value="Pro-kuma_activ"/>
    <property type="match status" value="1"/>
</dbReference>
<feature type="binding site" evidence="11">
    <location>
        <position position="718"/>
    </location>
    <ligand>
        <name>Ca(2+)</name>
        <dbReference type="ChEBI" id="CHEBI:29108"/>
    </ligand>
</feature>
<dbReference type="InterPro" id="IPR050819">
    <property type="entry name" value="Tripeptidyl-peptidase_I"/>
</dbReference>
<feature type="active site" description="Charge relay system" evidence="11">
    <location>
        <position position="397"/>
    </location>
</feature>
<dbReference type="PANTHER" id="PTHR14218">
    <property type="entry name" value="PROTEASE S8 TRIPEPTIDYL PEPTIDASE I CLN2"/>
    <property type="match status" value="1"/>
</dbReference>
<comment type="subcellular location">
    <subcellularLocation>
        <location evidence="3">Secreted</location>
        <location evidence="3">Extracellular space</location>
    </subcellularLocation>
</comment>
<comment type="catalytic activity">
    <reaction evidence="1">
        <text>Release of an N-terminal tripeptide from a polypeptide.</text>
        <dbReference type="EC" id="3.4.14.10"/>
    </reaction>
</comment>
<evidence type="ECO:0000256" key="5">
    <source>
        <dbReference type="ARBA" id="ARBA00022670"/>
    </source>
</evidence>
<evidence type="ECO:0000256" key="10">
    <source>
        <dbReference type="ARBA" id="ARBA00023145"/>
    </source>
</evidence>
<evidence type="ECO:0000256" key="1">
    <source>
        <dbReference type="ARBA" id="ARBA00001910"/>
    </source>
</evidence>
<feature type="binding site" evidence="11">
    <location>
        <position position="739"/>
    </location>
    <ligand>
        <name>Ca(2+)</name>
        <dbReference type="ChEBI" id="CHEBI:29108"/>
    </ligand>
</feature>
<evidence type="ECO:0000256" key="4">
    <source>
        <dbReference type="ARBA" id="ARBA00012462"/>
    </source>
</evidence>
<feature type="active site" description="Charge relay system" evidence="11">
    <location>
        <position position="401"/>
    </location>
</feature>
<dbReference type="SUPFAM" id="SSF54897">
    <property type="entry name" value="Protease propeptides/inhibitors"/>
    <property type="match status" value="1"/>
</dbReference>
<feature type="domain" description="Peptidase S53" evidence="12">
    <location>
        <begin position="320"/>
        <end position="759"/>
    </location>
</feature>
<keyword evidence="10" id="KW-0865">Zymogen</keyword>
<feature type="active site" description="Charge relay system" evidence="11">
    <location>
        <position position="677"/>
    </location>
</feature>
<keyword evidence="6 11" id="KW-0479">Metal-binding</keyword>
<dbReference type="CDD" id="cd04056">
    <property type="entry name" value="Peptidases_S53"/>
    <property type="match status" value="1"/>
</dbReference>
<evidence type="ECO:0000313" key="14">
    <source>
        <dbReference type="Proteomes" id="UP001600888"/>
    </source>
</evidence>
<protein>
    <recommendedName>
        <fullName evidence="4">tripeptidyl-peptidase II</fullName>
        <ecNumber evidence="4">3.4.14.10</ecNumber>
    </recommendedName>
</protein>
<evidence type="ECO:0000256" key="9">
    <source>
        <dbReference type="ARBA" id="ARBA00022837"/>
    </source>
</evidence>
<keyword evidence="8 11" id="KW-0720">Serine protease</keyword>
<dbReference type="Proteomes" id="UP001600888">
    <property type="component" value="Unassembled WGS sequence"/>
</dbReference>
<evidence type="ECO:0000259" key="12">
    <source>
        <dbReference type="PROSITE" id="PS51695"/>
    </source>
</evidence>
<evidence type="ECO:0000256" key="2">
    <source>
        <dbReference type="ARBA" id="ARBA00002451"/>
    </source>
</evidence>
<keyword evidence="7 11" id="KW-0378">Hydrolase</keyword>
<sequence length="759" mass="82495">MLSRRQDRVSSRGDDGNGRYIKALPRGGSFLLEGVRLSWLRPRPFLSPPVDPKTPIGCLSLVQLAKSTHPTMLYKQFVAAALCGASAIDSALASPFDGGRLLSKRDVPSTYVRHERQMPHWSWTWEKKQKVKKSTVLPMRIGLRAPEAKLQEGRDLLAERSNPLSPYYGQSMTPREVIDFFAPPKESVEVVRDWLVAGGIDVTRISQSVNKQWIQFDATVAEAEDILFTDYFYWEHSSTGSENIAAEEYHIPSHVQAHIDYITPGIRLRADPGRVRRLKRRAEADQLGKRAVKAMNTGVDVIGPDASSLPPLNSSVCDSYVTQECIRTQYSIPKGDKAAEGNELGIFESLGDHYAQNDLDVYWSTLYPEIPNGTYPIEKGIDGAFGAAKSLQAAGVESDLDFEAAQPLIWPQKTILFQTDDEYYELNETASDTPLKGFWNTFYDALDGSYCTYSAYGETGNCVLPECLDPAYPDPNPGGYTGQLQCGVYEPTNVISISYGGGESDVPSYYTKRQCDEIMKLGLQGTTVVISSGDDGVGSFEGDGGPNGCAGPEGKVFYPASDATCPYVLAVGSLQLDKVSGNSSTPKYVESATARFPSGGGFSNYFDAPDYQKDQVATYFDSVTLNFTGYTDPGTNFSAVGDGVYKIGGRGYPDVSAIGDSFVVRAQGTWGRVGGTSLSAPIWAAVLTRVNEERIAAGKSTLGFVNPTLYAHPEVFTDVTNGSNPNCFSTGFLAAPGWDPVTGLGSPVYPKLLDLLLNV</sequence>
<dbReference type="Gene3D" id="3.40.50.200">
    <property type="entry name" value="Peptidase S8/S53 domain"/>
    <property type="match status" value="1"/>
</dbReference>
<evidence type="ECO:0000256" key="3">
    <source>
        <dbReference type="ARBA" id="ARBA00004239"/>
    </source>
</evidence>
<evidence type="ECO:0000256" key="6">
    <source>
        <dbReference type="ARBA" id="ARBA00022723"/>
    </source>
</evidence>
<dbReference type="PROSITE" id="PS51695">
    <property type="entry name" value="SEDOLISIN"/>
    <property type="match status" value="1"/>
</dbReference>
<dbReference type="EMBL" id="JBAWTH010000069">
    <property type="protein sequence ID" value="KAL2280151.1"/>
    <property type="molecule type" value="Genomic_DNA"/>
</dbReference>
<feature type="binding site" evidence="11">
    <location>
        <position position="737"/>
    </location>
    <ligand>
        <name>Ca(2+)</name>
        <dbReference type="ChEBI" id="CHEBI:29108"/>
    </ligand>
</feature>
<dbReference type="SUPFAM" id="SSF52743">
    <property type="entry name" value="Subtilisin-like"/>
    <property type="match status" value="1"/>
</dbReference>
<keyword evidence="14" id="KW-1185">Reference proteome</keyword>
<accession>A0ABR4ECW9</accession>
<gene>
    <name evidence="13" type="ORF">FJTKL_12764</name>
</gene>
<dbReference type="PANTHER" id="PTHR14218:SF19">
    <property type="entry name" value="SERINE PROTEASE AORO, PUTATIVE (AFU_ORTHOLOGUE AFUA_6G10250)-RELATED"/>
    <property type="match status" value="1"/>
</dbReference>
<reference evidence="13 14" key="1">
    <citation type="submission" date="2024-03" db="EMBL/GenBank/DDBJ databases">
        <title>A high-quality draft genome sequence of Diaporthe vaccinii, a causative agent of upright dieback and viscid rot disease in cranberry plants.</title>
        <authorList>
            <person name="Sarrasin M."/>
            <person name="Lang B.F."/>
            <person name="Burger G."/>
        </authorList>
    </citation>
    <scope>NUCLEOTIDE SEQUENCE [LARGE SCALE GENOMIC DNA]</scope>
    <source>
        <strain evidence="13 14">IS7</strain>
    </source>
</reference>
<dbReference type="InterPro" id="IPR036852">
    <property type="entry name" value="Peptidase_S8/S53_dom_sf"/>
</dbReference>
<name>A0ABR4ECW9_9PEZI</name>
<evidence type="ECO:0000256" key="8">
    <source>
        <dbReference type="ARBA" id="ARBA00022825"/>
    </source>
</evidence>
<comment type="function">
    <text evidence="2">Secreted tripeptidyl-peptidase which degrades proteins at acidic pHs and is involved in virulence.</text>
</comment>
<organism evidence="13 14">
    <name type="scientific">Diaporthe vaccinii</name>
    <dbReference type="NCBI Taxonomy" id="105482"/>
    <lineage>
        <taxon>Eukaryota</taxon>
        <taxon>Fungi</taxon>
        <taxon>Dikarya</taxon>
        <taxon>Ascomycota</taxon>
        <taxon>Pezizomycotina</taxon>
        <taxon>Sordariomycetes</taxon>
        <taxon>Sordariomycetidae</taxon>
        <taxon>Diaporthales</taxon>
        <taxon>Diaporthaceae</taxon>
        <taxon>Diaporthe</taxon>
        <taxon>Diaporthe eres species complex</taxon>
    </lineage>
</organism>
<comment type="cofactor">
    <cofactor evidence="11">
        <name>Ca(2+)</name>
        <dbReference type="ChEBI" id="CHEBI:29108"/>
    </cofactor>
    <text evidence="11">Binds 1 Ca(2+) ion per subunit.</text>
</comment>
<evidence type="ECO:0000256" key="7">
    <source>
        <dbReference type="ARBA" id="ARBA00022801"/>
    </source>
</evidence>
<dbReference type="SMART" id="SM00944">
    <property type="entry name" value="Pro-kuma_activ"/>
    <property type="match status" value="1"/>
</dbReference>
<dbReference type="InterPro" id="IPR030400">
    <property type="entry name" value="Sedolisin_dom"/>
</dbReference>